<comment type="caution">
    <text evidence="7">The sequence shown here is derived from an EMBL/GenBank/DDBJ whole genome shotgun (WGS) entry which is preliminary data.</text>
</comment>
<sequence>MTHEDSPIRVSRHEWRLIAVRTWHEFRINQSADIASALTYYAVLTMFPATLAALAILGAFGTAQDVTRDVLGVVSDLGGDSVAAALSGPVEELLDRSHQWFAIFVGLAGALWSTSGYLGVFGRGMNRILHVGEGRPFWKSRPLMLLVAAAALVLGGALALILLLSGPVADAAARSLGLDEGVVFWWDLAKIPLALGLMALTIALLYWATPNVRRRNFRWFSVGAVGAMLVWAAATLLFGWYAVGFGTYERNYGALGFAVAFMLWFWLSNLAIMLGAVLDTEVERVRQLRSGIPAEEHLHLPLRDDRMIRKNREQREADVRAAADLRTPVDTDSFV</sequence>
<keyword evidence="3 6" id="KW-0812">Transmembrane</keyword>
<dbReference type="Proteomes" id="UP001139722">
    <property type="component" value="Unassembled WGS sequence"/>
</dbReference>
<dbReference type="AlphaFoldDB" id="A0A9X2KC21"/>
<dbReference type="PIRSF" id="PIRSF035875">
    <property type="entry name" value="RNase_BN"/>
    <property type="match status" value="1"/>
</dbReference>
<dbReference type="GO" id="GO:0005886">
    <property type="term" value="C:plasma membrane"/>
    <property type="evidence" value="ECO:0007669"/>
    <property type="project" value="UniProtKB-SubCell"/>
</dbReference>
<dbReference type="EMBL" id="JAMZDY010000001">
    <property type="protein sequence ID" value="MCP2370765.1"/>
    <property type="molecule type" value="Genomic_DNA"/>
</dbReference>
<keyword evidence="4 6" id="KW-1133">Transmembrane helix</keyword>
<feature type="transmembrane region" description="Helical" evidence="6">
    <location>
        <begin position="184"/>
        <end position="207"/>
    </location>
</feature>
<evidence type="ECO:0000256" key="3">
    <source>
        <dbReference type="ARBA" id="ARBA00022692"/>
    </source>
</evidence>
<gene>
    <name evidence="7" type="ORF">BJ978_001441</name>
</gene>
<keyword evidence="8" id="KW-1185">Reference proteome</keyword>
<protein>
    <submittedName>
        <fullName evidence="7">Membrane protein</fullName>
    </submittedName>
</protein>
<evidence type="ECO:0000313" key="7">
    <source>
        <dbReference type="EMBL" id="MCP2370765.1"/>
    </source>
</evidence>
<name>A0A9X2KC21_9MICO</name>
<feature type="transmembrane region" description="Helical" evidence="6">
    <location>
        <begin position="37"/>
        <end position="60"/>
    </location>
</feature>
<feature type="transmembrane region" description="Helical" evidence="6">
    <location>
        <begin position="100"/>
        <end position="122"/>
    </location>
</feature>
<feature type="transmembrane region" description="Helical" evidence="6">
    <location>
        <begin position="255"/>
        <end position="278"/>
    </location>
</feature>
<feature type="transmembrane region" description="Helical" evidence="6">
    <location>
        <begin position="219"/>
        <end position="243"/>
    </location>
</feature>
<accession>A0A9X2KC21</accession>
<dbReference type="NCBIfam" id="TIGR00765">
    <property type="entry name" value="yihY_not_rbn"/>
    <property type="match status" value="1"/>
</dbReference>
<keyword evidence="5 6" id="KW-0472">Membrane</keyword>
<evidence type="ECO:0000313" key="8">
    <source>
        <dbReference type="Proteomes" id="UP001139722"/>
    </source>
</evidence>
<proteinExistence type="predicted"/>
<feature type="transmembrane region" description="Helical" evidence="6">
    <location>
        <begin position="143"/>
        <end position="164"/>
    </location>
</feature>
<evidence type="ECO:0000256" key="4">
    <source>
        <dbReference type="ARBA" id="ARBA00022989"/>
    </source>
</evidence>
<evidence type="ECO:0000256" key="6">
    <source>
        <dbReference type="SAM" id="Phobius"/>
    </source>
</evidence>
<evidence type="ECO:0000256" key="1">
    <source>
        <dbReference type="ARBA" id="ARBA00004651"/>
    </source>
</evidence>
<keyword evidence="2" id="KW-1003">Cell membrane</keyword>
<dbReference type="PANTHER" id="PTHR30213">
    <property type="entry name" value="INNER MEMBRANE PROTEIN YHJD"/>
    <property type="match status" value="1"/>
</dbReference>
<dbReference type="PANTHER" id="PTHR30213:SF0">
    <property type="entry name" value="UPF0761 MEMBRANE PROTEIN YIHY"/>
    <property type="match status" value="1"/>
</dbReference>
<organism evidence="7 8">
    <name type="scientific">Agromyces terreus</name>
    <dbReference type="NCBI Taxonomy" id="424795"/>
    <lineage>
        <taxon>Bacteria</taxon>
        <taxon>Bacillati</taxon>
        <taxon>Actinomycetota</taxon>
        <taxon>Actinomycetes</taxon>
        <taxon>Micrococcales</taxon>
        <taxon>Microbacteriaceae</taxon>
        <taxon>Agromyces</taxon>
    </lineage>
</organism>
<reference evidence="7" key="1">
    <citation type="submission" date="2022-06" db="EMBL/GenBank/DDBJ databases">
        <title>Sequencing the genomes of 1000 actinobacteria strains.</title>
        <authorList>
            <person name="Klenk H.-P."/>
        </authorList>
    </citation>
    <scope>NUCLEOTIDE SEQUENCE</scope>
    <source>
        <strain evidence="7">DSM 22016</strain>
    </source>
</reference>
<dbReference type="InterPro" id="IPR017039">
    <property type="entry name" value="Virul_fac_BrkB"/>
</dbReference>
<evidence type="ECO:0000256" key="2">
    <source>
        <dbReference type="ARBA" id="ARBA00022475"/>
    </source>
</evidence>
<dbReference type="Pfam" id="PF03631">
    <property type="entry name" value="Virul_fac_BrkB"/>
    <property type="match status" value="1"/>
</dbReference>
<evidence type="ECO:0000256" key="5">
    <source>
        <dbReference type="ARBA" id="ARBA00023136"/>
    </source>
</evidence>
<comment type="subcellular location">
    <subcellularLocation>
        <location evidence="1">Cell membrane</location>
        <topology evidence="1">Multi-pass membrane protein</topology>
    </subcellularLocation>
</comment>
<dbReference type="RefSeq" id="WP_197738199.1">
    <property type="nucleotide sequence ID" value="NZ_BAAANU010000063.1"/>
</dbReference>